<dbReference type="STRING" id="2018661.A0A2A2K4B5"/>
<evidence type="ECO:0000313" key="7">
    <source>
        <dbReference type="Proteomes" id="UP000218231"/>
    </source>
</evidence>
<dbReference type="EMBL" id="LIAE01009694">
    <property type="protein sequence ID" value="PAV68751.1"/>
    <property type="molecule type" value="Genomic_DNA"/>
</dbReference>
<dbReference type="InterPro" id="IPR000760">
    <property type="entry name" value="Inositol_monophosphatase-like"/>
</dbReference>
<keyword evidence="7" id="KW-1185">Reference proteome</keyword>
<dbReference type="GO" id="GO:0005524">
    <property type="term" value="F:ATP binding"/>
    <property type="evidence" value="ECO:0007669"/>
    <property type="project" value="InterPro"/>
</dbReference>
<evidence type="ECO:0000256" key="2">
    <source>
        <dbReference type="ARBA" id="ARBA00012633"/>
    </source>
</evidence>
<feature type="binding site" evidence="4">
    <location>
        <position position="277"/>
    </location>
    <ligand>
        <name>Mg(2+)</name>
        <dbReference type="ChEBI" id="CHEBI:18420"/>
        <label>1</label>
        <note>catalytic</note>
    </ligand>
</feature>
<dbReference type="Gene3D" id="3.40.50.300">
    <property type="entry name" value="P-loop containing nucleotide triphosphate hydrolases"/>
    <property type="match status" value="1"/>
</dbReference>
<dbReference type="GO" id="GO:0046872">
    <property type="term" value="F:metal ion binding"/>
    <property type="evidence" value="ECO:0007669"/>
    <property type="project" value="UniProtKB-KW"/>
</dbReference>
<sequence length="331" mass="35049">MTDAGLIVLTAFISPFRAERQMVRGMLPPGEFVEIFVDTPLAAAEARDVKGLYARARRGEIAHFTGISSPYEAPDAPDIRIDTTRESAEDAAERIVEHVLGVWSFEFVAQEAGALLLAIRARGGAQGKALGDAGDAEANALILDRLRAARPDDFILSEESLDDRARCAAERVWIVDPLDGTRDYAEGLDDWAVHIGLAVAGRPAVGAVAVPATGRVYTTAEACSRQIVCGAPPRMVRVGVALATTRVGMGSAGVKAMAVVDGRADIYLHDGGQYEWDNCAPAAVALAAGLHASRIDGSPLVYNCENPLLPDLLICRPELADQVLAAVAALR</sequence>
<evidence type="ECO:0000313" key="6">
    <source>
        <dbReference type="EMBL" id="PAV68751.1"/>
    </source>
</evidence>
<reference evidence="6 7" key="1">
    <citation type="journal article" date="2017" name="Curr. Biol.">
        <title>Genome architecture and evolution of a unichromosomal asexual nematode.</title>
        <authorList>
            <person name="Fradin H."/>
            <person name="Zegar C."/>
            <person name="Gutwein M."/>
            <person name="Lucas J."/>
            <person name="Kovtun M."/>
            <person name="Corcoran D."/>
            <person name="Baugh L.R."/>
            <person name="Kiontke K."/>
            <person name="Gunsalus K."/>
            <person name="Fitch D.H."/>
            <person name="Piano F."/>
        </authorList>
    </citation>
    <scope>NUCLEOTIDE SEQUENCE [LARGE SCALE GENOMIC DNA]</scope>
    <source>
        <strain evidence="6">PF1309</strain>
    </source>
</reference>
<dbReference type="PANTHER" id="PTHR43028">
    <property type="entry name" value="3'(2'),5'-BISPHOSPHATE NUCLEOTIDASE 1"/>
    <property type="match status" value="1"/>
</dbReference>
<dbReference type="GO" id="GO:0000103">
    <property type="term" value="P:sulfate assimilation"/>
    <property type="evidence" value="ECO:0007669"/>
    <property type="project" value="InterPro"/>
</dbReference>
<dbReference type="Gene3D" id="3.30.540.10">
    <property type="entry name" value="Fructose-1,6-Bisphosphatase, subunit A, domain 1"/>
    <property type="match status" value="1"/>
</dbReference>
<organism evidence="6 7">
    <name type="scientific">Diploscapter pachys</name>
    <dbReference type="NCBI Taxonomy" id="2018661"/>
    <lineage>
        <taxon>Eukaryota</taxon>
        <taxon>Metazoa</taxon>
        <taxon>Ecdysozoa</taxon>
        <taxon>Nematoda</taxon>
        <taxon>Chromadorea</taxon>
        <taxon>Rhabditida</taxon>
        <taxon>Rhabditina</taxon>
        <taxon>Rhabditomorpha</taxon>
        <taxon>Rhabditoidea</taxon>
        <taxon>Rhabditidae</taxon>
        <taxon>Diploscapter</taxon>
    </lineage>
</organism>
<evidence type="ECO:0000256" key="1">
    <source>
        <dbReference type="ARBA" id="ARBA00009759"/>
    </source>
</evidence>
<dbReference type="EC" id="3.1.3.7" evidence="2"/>
<dbReference type="SUPFAM" id="SSF56655">
    <property type="entry name" value="Carbohydrate phosphatase"/>
    <property type="match status" value="1"/>
</dbReference>
<keyword evidence="4" id="KW-0460">Magnesium</keyword>
<dbReference type="Pfam" id="PF01583">
    <property type="entry name" value="APS_kinase"/>
    <property type="match status" value="1"/>
</dbReference>
<evidence type="ECO:0000259" key="5">
    <source>
        <dbReference type="Pfam" id="PF01583"/>
    </source>
</evidence>
<dbReference type="Proteomes" id="UP000218231">
    <property type="component" value="Unassembled WGS sequence"/>
</dbReference>
<dbReference type="GO" id="GO:0004020">
    <property type="term" value="F:adenylylsulfate kinase activity"/>
    <property type="evidence" value="ECO:0007669"/>
    <property type="project" value="InterPro"/>
</dbReference>
<gene>
    <name evidence="6" type="ORF">WR25_09722</name>
</gene>
<feature type="binding site" evidence="4">
    <location>
        <position position="178"/>
    </location>
    <ligand>
        <name>Mg(2+)</name>
        <dbReference type="ChEBI" id="CHEBI:18420"/>
        <label>1</label>
        <note>catalytic</note>
    </ligand>
</feature>
<dbReference type="InterPro" id="IPR059117">
    <property type="entry name" value="APS_kinase_dom"/>
</dbReference>
<feature type="binding site" evidence="4">
    <location>
        <position position="176"/>
    </location>
    <ligand>
        <name>Mg(2+)</name>
        <dbReference type="ChEBI" id="CHEBI:18420"/>
        <label>1</label>
        <note>catalytic</note>
    </ligand>
</feature>
<dbReference type="SUPFAM" id="SSF52540">
    <property type="entry name" value="P-loop containing nucleoside triphosphate hydrolases"/>
    <property type="match status" value="1"/>
</dbReference>
<feature type="domain" description="APS kinase" evidence="5">
    <location>
        <begin position="1"/>
        <end position="82"/>
    </location>
</feature>
<dbReference type="Gene3D" id="3.40.190.80">
    <property type="match status" value="1"/>
</dbReference>
<comment type="caution">
    <text evidence="6">The sequence shown here is derived from an EMBL/GenBank/DDBJ whole genome shotgun (WGS) entry which is preliminary data.</text>
</comment>
<keyword evidence="3" id="KW-0808">Transferase</keyword>
<keyword evidence="4" id="KW-0479">Metal-binding</keyword>
<dbReference type="PANTHER" id="PTHR43028:SF5">
    <property type="entry name" value="3'(2'),5'-BISPHOSPHATE NUCLEOTIDASE 1"/>
    <property type="match status" value="1"/>
</dbReference>
<feature type="binding site" evidence="4">
    <location>
        <position position="179"/>
    </location>
    <ligand>
        <name>Mg(2+)</name>
        <dbReference type="ChEBI" id="CHEBI:18420"/>
        <label>1</label>
        <note>catalytic</note>
    </ligand>
</feature>
<dbReference type="OrthoDB" id="506431at2759"/>
<name>A0A2A2K4B5_9BILA</name>
<dbReference type="CDD" id="cd02027">
    <property type="entry name" value="APSK"/>
    <property type="match status" value="1"/>
</dbReference>
<accession>A0A2A2K4B5</accession>
<evidence type="ECO:0000256" key="3">
    <source>
        <dbReference type="ARBA" id="ARBA00022679"/>
    </source>
</evidence>
<dbReference type="InterPro" id="IPR027417">
    <property type="entry name" value="P-loop_NTPase"/>
</dbReference>
<protein>
    <recommendedName>
        <fullName evidence="2">3'(2'),5'-bisphosphate nucleotidase</fullName>
        <ecNumber evidence="2">3.1.3.7</ecNumber>
    </recommendedName>
</protein>
<proteinExistence type="inferred from homology"/>
<feature type="binding site" evidence="4">
    <location>
        <position position="158"/>
    </location>
    <ligand>
        <name>Mg(2+)</name>
        <dbReference type="ChEBI" id="CHEBI:18420"/>
        <label>1</label>
        <note>catalytic</note>
    </ligand>
</feature>
<dbReference type="GO" id="GO:0050427">
    <property type="term" value="P:3'-phosphoadenosine 5'-phosphosulfate metabolic process"/>
    <property type="evidence" value="ECO:0007669"/>
    <property type="project" value="TreeGrafter"/>
</dbReference>
<dbReference type="InterPro" id="IPR050725">
    <property type="entry name" value="CysQ/Inositol_MonoPase"/>
</dbReference>
<dbReference type="Pfam" id="PF00459">
    <property type="entry name" value="Inositol_P"/>
    <property type="match status" value="2"/>
</dbReference>
<dbReference type="AlphaFoldDB" id="A0A2A2K4B5"/>
<comment type="similarity">
    <text evidence="1">Belongs to the inositol monophosphatase superfamily.</text>
</comment>
<dbReference type="PRINTS" id="PR00377">
    <property type="entry name" value="IMPHPHTASES"/>
</dbReference>
<dbReference type="GO" id="GO:0008441">
    <property type="term" value="F:3'(2'),5'-bisphosphate nucleotidase activity"/>
    <property type="evidence" value="ECO:0007669"/>
    <property type="project" value="UniProtKB-EC"/>
</dbReference>
<dbReference type="CDD" id="cd01638">
    <property type="entry name" value="CysQ"/>
    <property type="match status" value="1"/>
</dbReference>
<comment type="cofactor">
    <cofactor evidence="4">
        <name>Mg(2+)</name>
        <dbReference type="ChEBI" id="CHEBI:18420"/>
    </cofactor>
</comment>
<evidence type="ECO:0000256" key="4">
    <source>
        <dbReference type="PIRSR" id="PIRSR600760-2"/>
    </source>
</evidence>